<evidence type="ECO:0000256" key="2">
    <source>
        <dbReference type="SAM" id="Phobius"/>
    </source>
</evidence>
<dbReference type="Proteomes" id="UP001295423">
    <property type="component" value="Unassembled WGS sequence"/>
</dbReference>
<feature type="chain" id="PRO_5042110718" description="Guanylate kinase-like domain-containing protein" evidence="3">
    <location>
        <begin position="21"/>
        <end position="602"/>
    </location>
</feature>
<dbReference type="EMBL" id="CAKOGP040001858">
    <property type="protein sequence ID" value="CAJ1954226.1"/>
    <property type="molecule type" value="Genomic_DNA"/>
</dbReference>
<accession>A0AAD2FWC4</accession>
<gene>
    <name evidence="4" type="ORF">CYCCA115_LOCUS14821</name>
</gene>
<evidence type="ECO:0000313" key="5">
    <source>
        <dbReference type="Proteomes" id="UP001295423"/>
    </source>
</evidence>
<feature type="compositionally biased region" description="Low complexity" evidence="1">
    <location>
        <begin position="49"/>
        <end position="64"/>
    </location>
</feature>
<dbReference type="AlphaFoldDB" id="A0AAD2FWC4"/>
<evidence type="ECO:0008006" key="6">
    <source>
        <dbReference type="Google" id="ProtNLM"/>
    </source>
</evidence>
<feature type="signal peptide" evidence="3">
    <location>
        <begin position="1"/>
        <end position="20"/>
    </location>
</feature>
<keyword evidence="3" id="KW-0732">Signal</keyword>
<organism evidence="4 5">
    <name type="scientific">Cylindrotheca closterium</name>
    <dbReference type="NCBI Taxonomy" id="2856"/>
    <lineage>
        <taxon>Eukaryota</taxon>
        <taxon>Sar</taxon>
        <taxon>Stramenopiles</taxon>
        <taxon>Ochrophyta</taxon>
        <taxon>Bacillariophyta</taxon>
        <taxon>Bacillariophyceae</taxon>
        <taxon>Bacillariophycidae</taxon>
        <taxon>Bacillariales</taxon>
        <taxon>Bacillariaceae</taxon>
        <taxon>Cylindrotheca</taxon>
    </lineage>
</organism>
<feature type="region of interest" description="Disordered" evidence="1">
    <location>
        <begin position="39"/>
        <end position="64"/>
    </location>
</feature>
<name>A0AAD2FWC4_9STRA</name>
<keyword evidence="2" id="KW-0812">Transmembrane</keyword>
<comment type="caution">
    <text evidence="4">The sequence shown here is derived from an EMBL/GenBank/DDBJ whole genome shotgun (WGS) entry which is preliminary data.</text>
</comment>
<keyword evidence="2" id="KW-1133">Transmembrane helix</keyword>
<keyword evidence="5" id="KW-1185">Reference proteome</keyword>
<feature type="region of interest" description="Disordered" evidence="1">
    <location>
        <begin position="126"/>
        <end position="147"/>
    </location>
</feature>
<sequence>MTHPCLFILLVILSSKSTLGFVVPSSQISSNAVRIPSSSAYTSGATGRTYSYRTSSDNDDTSSSSQLYAEYVPQDPGSPTVAKKSKSLHPQVGDLVRYYDLDGGDQKGQELVGKISYIVPVLSKKNSGADGNSSSQSKNNNNNNNENNKEFLVDLTQLEDTGDGYYAEFSSQKRMGKKANRNLKFVSPIVASYVRAEQAYKVPLTNDGQLRVRQETYDLDDYEGPIFKVDQGVVAQDGLVYGTLKFNLLKNAAIAGLAGSIVVNIIKGPEDGAIYLAGAVASVGYLFFLSVKTDTIFSDDAKIGSGVANLRFLMPILLLVGVALYNQSQGEYAGTTTFDTVTPEQFGCAVLGFLTYRVPLFLGQVQDALKEEVDAGGLLPGSAGIAMQLMKGDAAATTASGATLIANQDQLLPVLLVSGPQFTGRKELVQKLLESDDRLVSPRLVDRQQDGVTFERLEDRGGFLQVDPSGRYGLTKEAILEASQQPMSDTGGSGCDKVVVVDADVGLARQMQNLSGTRLVGVWVGLKTVAEFEEQLEAGLEAGTIVIPEDEPKESFMRGKVKEIVQEIDFGLGSGIFEFTILNDGSEKSLEELKDAAEYCFK</sequence>
<feature type="transmembrane region" description="Helical" evidence="2">
    <location>
        <begin position="272"/>
        <end position="291"/>
    </location>
</feature>
<protein>
    <recommendedName>
        <fullName evidence="6">Guanylate kinase-like domain-containing protein</fullName>
    </recommendedName>
</protein>
<evidence type="ECO:0000256" key="3">
    <source>
        <dbReference type="SAM" id="SignalP"/>
    </source>
</evidence>
<feature type="compositionally biased region" description="Polar residues" evidence="1">
    <location>
        <begin position="39"/>
        <end position="48"/>
    </location>
</feature>
<proteinExistence type="predicted"/>
<keyword evidence="2" id="KW-0472">Membrane</keyword>
<evidence type="ECO:0000256" key="1">
    <source>
        <dbReference type="SAM" id="MobiDB-lite"/>
    </source>
</evidence>
<feature type="compositionally biased region" description="Low complexity" evidence="1">
    <location>
        <begin position="132"/>
        <end position="146"/>
    </location>
</feature>
<dbReference type="Gene3D" id="3.40.50.300">
    <property type="entry name" value="P-loop containing nucleotide triphosphate hydrolases"/>
    <property type="match status" value="1"/>
</dbReference>
<reference evidence="4" key="1">
    <citation type="submission" date="2023-08" db="EMBL/GenBank/DDBJ databases">
        <authorList>
            <person name="Audoor S."/>
            <person name="Bilcke G."/>
        </authorList>
    </citation>
    <scope>NUCLEOTIDE SEQUENCE</scope>
</reference>
<feature type="transmembrane region" description="Helical" evidence="2">
    <location>
        <begin position="303"/>
        <end position="325"/>
    </location>
</feature>
<dbReference type="InterPro" id="IPR027417">
    <property type="entry name" value="P-loop_NTPase"/>
</dbReference>
<evidence type="ECO:0000313" key="4">
    <source>
        <dbReference type="EMBL" id="CAJ1954226.1"/>
    </source>
</evidence>